<organism evidence="2 3">
    <name type="scientific">Persicobacter diffluens</name>
    <dbReference type="NCBI Taxonomy" id="981"/>
    <lineage>
        <taxon>Bacteria</taxon>
        <taxon>Pseudomonadati</taxon>
        <taxon>Bacteroidota</taxon>
        <taxon>Cytophagia</taxon>
        <taxon>Cytophagales</taxon>
        <taxon>Persicobacteraceae</taxon>
        <taxon>Persicobacter</taxon>
    </lineage>
</organism>
<evidence type="ECO:0000256" key="1">
    <source>
        <dbReference type="SAM" id="MobiDB-lite"/>
    </source>
</evidence>
<dbReference type="AlphaFoldDB" id="A0AAN5ALB1"/>
<name>A0AAN5ALB1_9BACT</name>
<dbReference type="EMBL" id="BQKE01000002">
    <property type="protein sequence ID" value="GJM63069.1"/>
    <property type="molecule type" value="Genomic_DNA"/>
</dbReference>
<proteinExistence type="predicted"/>
<sequence length="286" mass="31222">MPFEPKTIKLYIKPVDDTTPPSKEAVESYLASVYGPYFIKFEVEILPKVSGLDWDENGDGQLGSGDEEHGQLANYTSEHSKLIAAFKKVHHRGKDELVAFWAPTASKSGLAGFFPQGRAYGFLYAPDNSEQTYHTLAHELGHGAFNLKHTFDRFGEDKAPVGSTDNLMDYASTSSATPSTSSATPSTSSATANGASKELYAYQWSLLHQPLKVLGIEHEDGGSEAFGQPGTSIASICNPEILKKLEAYSKFFLPDGRSIDLSKLAYASIPSSFYTTKIVLLRLKVH</sequence>
<reference evidence="2 3" key="1">
    <citation type="submission" date="2021-12" db="EMBL/GenBank/DDBJ databases">
        <title>Genome sequencing of bacteria with rrn-lacking chromosome and rrn-plasmid.</title>
        <authorList>
            <person name="Anda M."/>
            <person name="Iwasaki W."/>
        </authorList>
    </citation>
    <scope>NUCLEOTIDE SEQUENCE [LARGE SCALE GENOMIC DNA]</scope>
    <source>
        <strain evidence="2 3">NBRC 15940</strain>
    </source>
</reference>
<feature type="region of interest" description="Disordered" evidence="1">
    <location>
        <begin position="165"/>
        <end position="191"/>
    </location>
</feature>
<comment type="caution">
    <text evidence="2">The sequence shown here is derived from an EMBL/GenBank/DDBJ whole genome shotgun (WGS) entry which is preliminary data.</text>
</comment>
<dbReference type="Proteomes" id="UP001310022">
    <property type="component" value="Unassembled WGS sequence"/>
</dbReference>
<gene>
    <name evidence="2" type="ORF">PEDI_36210</name>
</gene>
<evidence type="ECO:0000313" key="2">
    <source>
        <dbReference type="EMBL" id="GJM63069.1"/>
    </source>
</evidence>
<dbReference type="InterPro" id="IPR024079">
    <property type="entry name" value="MetalloPept_cat_dom_sf"/>
</dbReference>
<dbReference type="SUPFAM" id="SSF55486">
    <property type="entry name" value="Metalloproteases ('zincins'), catalytic domain"/>
    <property type="match status" value="1"/>
</dbReference>
<protein>
    <submittedName>
        <fullName evidence="2">Uncharacterized protein</fullName>
    </submittedName>
</protein>
<dbReference type="GO" id="GO:0008237">
    <property type="term" value="F:metallopeptidase activity"/>
    <property type="evidence" value="ECO:0007669"/>
    <property type="project" value="InterPro"/>
</dbReference>
<keyword evidence="3" id="KW-1185">Reference proteome</keyword>
<dbReference type="Gene3D" id="3.40.390.10">
    <property type="entry name" value="Collagenase (Catalytic Domain)"/>
    <property type="match status" value="1"/>
</dbReference>
<accession>A0AAN5ALB1</accession>
<feature type="compositionally biased region" description="Low complexity" evidence="1">
    <location>
        <begin position="171"/>
        <end position="191"/>
    </location>
</feature>
<evidence type="ECO:0000313" key="3">
    <source>
        <dbReference type="Proteomes" id="UP001310022"/>
    </source>
</evidence>